<evidence type="ECO:0000256" key="6">
    <source>
        <dbReference type="ARBA" id="ARBA00022792"/>
    </source>
</evidence>
<dbReference type="PANTHER" id="PTHR12210">
    <property type="entry name" value="DULLARD PROTEIN PHOSPHATASE"/>
    <property type="match status" value="1"/>
</dbReference>
<comment type="subcellular location">
    <subcellularLocation>
        <location evidence="2 14">Mitochondrion inner membrane</location>
        <topology evidence="2 14">Single-pass membrane protein</topology>
    </subcellularLocation>
</comment>
<comment type="subunit">
    <text evidence="13">Component of the TIM23 complex at least composed of Tim23, Tim17 (Tim17a1, Tim17a2 or Tim17b1) and a Tim50.</text>
</comment>
<dbReference type="EMBL" id="JANEYG010000013">
    <property type="protein sequence ID" value="KAJ8920595.1"/>
    <property type="molecule type" value="Genomic_DNA"/>
</dbReference>
<protein>
    <recommendedName>
        <fullName evidence="14">Mitochondrial import inner membrane translocase subunit TIM50</fullName>
    </recommendedName>
</protein>
<keyword evidence="7 14" id="KW-0653">Protein transport</keyword>
<name>A0AAV8W2N6_9CUCU</name>
<keyword evidence="18" id="KW-1185">Reference proteome</keyword>
<feature type="region of interest" description="Disordered" evidence="15">
    <location>
        <begin position="328"/>
        <end position="350"/>
    </location>
</feature>
<evidence type="ECO:0000256" key="10">
    <source>
        <dbReference type="ARBA" id="ARBA00023010"/>
    </source>
</evidence>
<comment type="similarity">
    <text evidence="3 14">Belongs to the TIM50 family.</text>
</comment>
<evidence type="ECO:0000256" key="14">
    <source>
        <dbReference type="RuleBase" id="RU365079"/>
    </source>
</evidence>
<evidence type="ECO:0000256" key="13">
    <source>
        <dbReference type="ARBA" id="ARBA00061911"/>
    </source>
</evidence>
<evidence type="ECO:0000259" key="16">
    <source>
        <dbReference type="PROSITE" id="PS50969"/>
    </source>
</evidence>
<keyword evidence="4 14" id="KW-0813">Transport</keyword>
<sequence>MVSYVTARTMCKILGQDILARKTKPFGIYLQGYCSRENKPPLKVPGKTSKPRKQKQIEFKLTKSTKSILSTGFPILGLITVSGFGIYIFLVLGSPDLDTDGNAIRDEFSEEPILRQYTLRAYREAKYYLKLLQKPQTEKLLPDPLDYPYNQPKYTLVIELTDVLVHPEWSYSTGWRYKKRPLLDQFLETLKDSYEIVLYTGESGKTVFSLIDTIDPNNIIAYKLVQGTTRLLGFSHVKDLNSLNRNLKRVICVDWNPNNVKHQPENLLNITRWTGKEDDTCLLDLAAFLKIIADNEIEDVREVLKHYKKYSDPIKAFRKKQEMLSEELDAATAKKGNLPNTQQPGSSLFT</sequence>
<keyword evidence="12 14" id="KW-0472">Membrane</keyword>
<comment type="function">
    <text evidence="1 14">Essential component of the TIM23 complex, a complex that mediates the translocation of transit peptide-containing proteins across the mitochondrial inner membrane.</text>
</comment>
<dbReference type="SMART" id="SM00577">
    <property type="entry name" value="CPDc"/>
    <property type="match status" value="1"/>
</dbReference>
<keyword evidence="8 14" id="KW-0809">Transit peptide</keyword>
<dbReference type="InterPro" id="IPR050365">
    <property type="entry name" value="TIM50"/>
</dbReference>
<keyword evidence="9 14" id="KW-1133">Transmembrane helix</keyword>
<evidence type="ECO:0000256" key="5">
    <source>
        <dbReference type="ARBA" id="ARBA00022692"/>
    </source>
</evidence>
<evidence type="ECO:0000313" key="17">
    <source>
        <dbReference type="EMBL" id="KAJ8920595.1"/>
    </source>
</evidence>
<dbReference type="GO" id="GO:0015031">
    <property type="term" value="P:protein transport"/>
    <property type="evidence" value="ECO:0007669"/>
    <property type="project" value="UniProtKB-KW"/>
</dbReference>
<proteinExistence type="inferred from homology"/>
<evidence type="ECO:0000256" key="8">
    <source>
        <dbReference type="ARBA" id="ARBA00022946"/>
    </source>
</evidence>
<organism evidence="17 18">
    <name type="scientific">Exocentrus adspersus</name>
    <dbReference type="NCBI Taxonomy" id="1586481"/>
    <lineage>
        <taxon>Eukaryota</taxon>
        <taxon>Metazoa</taxon>
        <taxon>Ecdysozoa</taxon>
        <taxon>Arthropoda</taxon>
        <taxon>Hexapoda</taxon>
        <taxon>Insecta</taxon>
        <taxon>Pterygota</taxon>
        <taxon>Neoptera</taxon>
        <taxon>Endopterygota</taxon>
        <taxon>Coleoptera</taxon>
        <taxon>Polyphaga</taxon>
        <taxon>Cucujiformia</taxon>
        <taxon>Chrysomeloidea</taxon>
        <taxon>Cerambycidae</taxon>
        <taxon>Lamiinae</taxon>
        <taxon>Acanthocinini</taxon>
        <taxon>Exocentrus</taxon>
    </lineage>
</organism>
<gene>
    <name evidence="17" type="ORF">NQ315_004734</name>
</gene>
<dbReference type="PROSITE" id="PS50969">
    <property type="entry name" value="FCP1"/>
    <property type="match status" value="1"/>
</dbReference>
<evidence type="ECO:0000256" key="12">
    <source>
        <dbReference type="ARBA" id="ARBA00023136"/>
    </source>
</evidence>
<feature type="compositionally biased region" description="Polar residues" evidence="15">
    <location>
        <begin position="338"/>
        <end position="350"/>
    </location>
</feature>
<evidence type="ECO:0000256" key="1">
    <source>
        <dbReference type="ARBA" id="ARBA00002959"/>
    </source>
</evidence>
<dbReference type="CDD" id="cd07521">
    <property type="entry name" value="HAD_FCP1-like"/>
    <property type="match status" value="1"/>
</dbReference>
<dbReference type="Pfam" id="PF03031">
    <property type="entry name" value="NIF"/>
    <property type="match status" value="1"/>
</dbReference>
<evidence type="ECO:0000313" key="18">
    <source>
        <dbReference type="Proteomes" id="UP001159042"/>
    </source>
</evidence>
<dbReference type="Proteomes" id="UP001159042">
    <property type="component" value="Unassembled WGS sequence"/>
</dbReference>
<accession>A0AAV8W2N6</accession>
<keyword evidence="5 14" id="KW-0812">Transmembrane</keyword>
<evidence type="ECO:0000256" key="11">
    <source>
        <dbReference type="ARBA" id="ARBA00023128"/>
    </source>
</evidence>
<dbReference type="InterPro" id="IPR023214">
    <property type="entry name" value="HAD_sf"/>
</dbReference>
<dbReference type="AlphaFoldDB" id="A0AAV8W2N6"/>
<evidence type="ECO:0000256" key="3">
    <source>
        <dbReference type="ARBA" id="ARBA00006344"/>
    </source>
</evidence>
<dbReference type="GO" id="GO:0005744">
    <property type="term" value="C:TIM23 mitochondrial import inner membrane translocase complex"/>
    <property type="evidence" value="ECO:0007669"/>
    <property type="project" value="UniProtKB-UniRule"/>
</dbReference>
<evidence type="ECO:0000256" key="9">
    <source>
        <dbReference type="ARBA" id="ARBA00022989"/>
    </source>
</evidence>
<comment type="caution">
    <text evidence="17">The sequence shown here is derived from an EMBL/GenBank/DDBJ whole genome shotgun (WGS) entry which is preliminary data.</text>
</comment>
<feature type="domain" description="FCP1 homology" evidence="16">
    <location>
        <begin position="149"/>
        <end position="292"/>
    </location>
</feature>
<dbReference type="SUPFAM" id="SSF56784">
    <property type="entry name" value="HAD-like"/>
    <property type="match status" value="1"/>
</dbReference>
<evidence type="ECO:0000256" key="7">
    <source>
        <dbReference type="ARBA" id="ARBA00022927"/>
    </source>
</evidence>
<reference evidence="17 18" key="1">
    <citation type="journal article" date="2023" name="Insect Mol. Biol.">
        <title>Genome sequencing provides insights into the evolution of gene families encoding plant cell wall-degrading enzymes in longhorned beetles.</title>
        <authorList>
            <person name="Shin N.R."/>
            <person name="Okamura Y."/>
            <person name="Kirsch R."/>
            <person name="Pauchet Y."/>
        </authorList>
    </citation>
    <scope>NUCLEOTIDE SEQUENCE [LARGE SCALE GENOMIC DNA]</scope>
    <source>
        <strain evidence="17">EAD_L_NR</strain>
    </source>
</reference>
<feature type="transmembrane region" description="Helical" evidence="14">
    <location>
        <begin position="68"/>
        <end position="90"/>
    </location>
</feature>
<keyword evidence="10 14" id="KW-0811">Translocation</keyword>
<dbReference type="InterPro" id="IPR036412">
    <property type="entry name" value="HAD-like_sf"/>
</dbReference>
<dbReference type="Gene3D" id="3.40.50.1000">
    <property type="entry name" value="HAD superfamily/HAD-like"/>
    <property type="match status" value="1"/>
</dbReference>
<dbReference type="InterPro" id="IPR004274">
    <property type="entry name" value="FCP1_dom"/>
</dbReference>
<evidence type="ECO:0000256" key="4">
    <source>
        <dbReference type="ARBA" id="ARBA00022448"/>
    </source>
</evidence>
<evidence type="ECO:0000256" key="15">
    <source>
        <dbReference type="SAM" id="MobiDB-lite"/>
    </source>
</evidence>
<keyword evidence="11 14" id="KW-0496">Mitochondrion</keyword>
<evidence type="ECO:0000256" key="2">
    <source>
        <dbReference type="ARBA" id="ARBA00004434"/>
    </source>
</evidence>
<keyword evidence="6" id="KW-0999">Mitochondrion inner membrane</keyword>
<dbReference type="FunFam" id="3.40.50.1000:FF:000019">
    <property type="entry name" value="Mitochondrial import inner membrane translocase subunit TIM50"/>
    <property type="match status" value="1"/>
</dbReference>